<keyword evidence="3" id="KW-1185">Reference proteome</keyword>
<protein>
    <recommendedName>
        <fullName evidence="1">Reverse transcriptase zinc-binding domain-containing protein</fullName>
    </recommendedName>
</protein>
<comment type="caution">
    <text evidence="2">The sequence shown here is derived from an EMBL/GenBank/DDBJ whole genome shotgun (WGS) entry which is preliminary data.</text>
</comment>
<dbReference type="Proteomes" id="UP001396334">
    <property type="component" value="Unassembled WGS sequence"/>
</dbReference>
<proteinExistence type="predicted"/>
<evidence type="ECO:0000313" key="2">
    <source>
        <dbReference type="EMBL" id="KAK9024568.1"/>
    </source>
</evidence>
<feature type="domain" description="Reverse transcriptase zinc-binding" evidence="1">
    <location>
        <begin position="35"/>
        <end position="121"/>
    </location>
</feature>
<dbReference type="Pfam" id="PF13966">
    <property type="entry name" value="zf-RVT"/>
    <property type="match status" value="1"/>
</dbReference>
<dbReference type="InterPro" id="IPR026960">
    <property type="entry name" value="RVT-Znf"/>
</dbReference>
<gene>
    <name evidence="2" type="ORF">V6N11_004726</name>
</gene>
<sequence length="212" mass="24642">MLPISILLRIAAIKCPLPHFPRDELGWNGTTSGKFTIKSAYSIRCSVDEGPNEDIWRIIMRYKGTQLQQIFLWMVCCDKIMTNSERVRRHFSNDARCGLCGADIEDVDHVLRRCPQAYLTWKELIRDEKIDEFLKLDIKAWVKCNLTNPRMFAKVPIDWELMFSGVCWYIWKSRNAVVFRNEDGVSQRSILEQARAWLVTIVAAGMSQAQPR</sequence>
<organism evidence="2 3">
    <name type="scientific">Hibiscus sabdariffa</name>
    <name type="common">roselle</name>
    <dbReference type="NCBI Taxonomy" id="183260"/>
    <lineage>
        <taxon>Eukaryota</taxon>
        <taxon>Viridiplantae</taxon>
        <taxon>Streptophyta</taxon>
        <taxon>Embryophyta</taxon>
        <taxon>Tracheophyta</taxon>
        <taxon>Spermatophyta</taxon>
        <taxon>Magnoliopsida</taxon>
        <taxon>eudicotyledons</taxon>
        <taxon>Gunneridae</taxon>
        <taxon>Pentapetalae</taxon>
        <taxon>rosids</taxon>
        <taxon>malvids</taxon>
        <taxon>Malvales</taxon>
        <taxon>Malvaceae</taxon>
        <taxon>Malvoideae</taxon>
        <taxon>Hibiscus</taxon>
    </lineage>
</organism>
<name>A0ABR2SH86_9ROSI</name>
<accession>A0ABR2SH86</accession>
<dbReference type="EMBL" id="JBBPBN010000015">
    <property type="protein sequence ID" value="KAK9024568.1"/>
    <property type="molecule type" value="Genomic_DNA"/>
</dbReference>
<evidence type="ECO:0000259" key="1">
    <source>
        <dbReference type="Pfam" id="PF13966"/>
    </source>
</evidence>
<reference evidence="2 3" key="1">
    <citation type="journal article" date="2024" name="G3 (Bethesda)">
        <title>Genome assembly of Hibiscus sabdariffa L. provides insights into metabolisms of medicinal natural products.</title>
        <authorList>
            <person name="Kim T."/>
        </authorList>
    </citation>
    <scope>NUCLEOTIDE SEQUENCE [LARGE SCALE GENOMIC DNA]</scope>
    <source>
        <strain evidence="2">TK-2024</strain>
        <tissue evidence="2">Old leaves</tissue>
    </source>
</reference>
<evidence type="ECO:0000313" key="3">
    <source>
        <dbReference type="Proteomes" id="UP001396334"/>
    </source>
</evidence>